<evidence type="ECO:0000256" key="6">
    <source>
        <dbReference type="ARBA" id="ARBA00022989"/>
    </source>
</evidence>
<keyword evidence="6 8" id="KW-1133">Transmembrane helix</keyword>
<dbReference type="NCBIfam" id="NF037981">
    <property type="entry name" value="NCS2_1"/>
    <property type="match status" value="1"/>
</dbReference>
<feature type="transmembrane region" description="Helical" evidence="8">
    <location>
        <begin position="112"/>
        <end position="132"/>
    </location>
</feature>
<feature type="transmembrane region" description="Helical" evidence="8">
    <location>
        <begin position="428"/>
        <end position="448"/>
    </location>
</feature>
<evidence type="ECO:0000313" key="10">
    <source>
        <dbReference type="Proteomes" id="UP000036902"/>
    </source>
</evidence>
<feature type="transmembrane region" description="Helical" evidence="8">
    <location>
        <begin position="87"/>
        <end position="106"/>
    </location>
</feature>
<accession>A0A127K4T8</accession>
<feature type="transmembrane region" description="Helical" evidence="8">
    <location>
        <begin position="139"/>
        <end position="165"/>
    </location>
</feature>
<keyword evidence="10" id="KW-1185">Reference proteome</keyword>
<evidence type="ECO:0000256" key="8">
    <source>
        <dbReference type="SAM" id="Phobius"/>
    </source>
</evidence>
<evidence type="ECO:0000256" key="7">
    <source>
        <dbReference type="ARBA" id="ARBA00023136"/>
    </source>
</evidence>
<dbReference type="STRING" id="1134435.AC731_008380"/>
<dbReference type="Proteomes" id="UP000036902">
    <property type="component" value="Chromosome"/>
</dbReference>
<feature type="transmembrane region" description="Helical" evidence="8">
    <location>
        <begin position="58"/>
        <end position="80"/>
    </location>
</feature>
<dbReference type="InterPro" id="IPR017588">
    <property type="entry name" value="UacT-like"/>
</dbReference>
<protein>
    <submittedName>
        <fullName evidence="9">Purine permease</fullName>
    </submittedName>
</protein>
<dbReference type="Pfam" id="PF00860">
    <property type="entry name" value="Xan_ur_permease"/>
    <property type="match status" value="1"/>
</dbReference>
<dbReference type="PANTHER" id="PTHR42810:SF4">
    <property type="entry name" value="URIC ACID TRANSPORTER UACT"/>
    <property type="match status" value="1"/>
</dbReference>
<dbReference type="GO" id="GO:0005886">
    <property type="term" value="C:plasma membrane"/>
    <property type="evidence" value="ECO:0007669"/>
    <property type="project" value="UniProtKB-SubCell"/>
</dbReference>
<reference evidence="10" key="1">
    <citation type="submission" date="2016-03" db="EMBL/GenBank/DDBJ databases">
        <authorList>
            <person name="Ma C."/>
            <person name="Zhou S."/>
            <person name="Yang G."/>
        </authorList>
    </citation>
    <scope>NUCLEOTIDE SEQUENCE [LARGE SCALE GENOMIC DNA]</scope>
    <source>
        <strain evidence="10">SgZ-1</strain>
    </source>
</reference>
<name>A0A127K4T8_9RHOO</name>
<evidence type="ECO:0000256" key="2">
    <source>
        <dbReference type="ARBA" id="ARBA00008821"/>
    </source>
</evidence>
<feature type="transmembrane region" description="Helical" evidence="8">
    <location>
        <begin position="397"/>
        <end position="416"/>
    </location>
</feature>
<evidence type="ECO:0000313" key="9">
    <source>
        <dbReference type="EMBL" id="AMO36961.1"/>
    </source>
</evidence>
<feature type="transmembrane region" description="Helical" evidence="8">
    <location>
        <begin position="366"/>
        <end position="390"/>
    </location>
</feature>
<feature type="transmembrane region" description="Helical" evidence="8">
    <location>
        <begin position="261"/>
        <end position="284"/>
    </location>
</feature>
<dbReference type="InterPro" id="IPR006043">
    <property type="entry name" value="NCS2"/>
</dbReference>
<feature type="transmembrane region" description="Helical" evidence="8">
    <location>
        <begin position="34"/>
        <end position="52"/>
    </location>
</feature>
<keyword evidence="3" id="KW-0813">Transport</keyword>
<sequence>MSDQTRTSSPIELDPVDQCPPGGRLFTLALQHVLVMYAGAIAVPLIVGGALGLPKDQIAFLINADLLCCGLVTIIQALGVGRFGIRLPVMMGVTFAAVGPMVAMATNPELGINAILGSGIAAGLFGILFAPLVSRALPLFPPVVTGSIIAVIGISLIPVAINWSAGGQPSIRNATTGLMVDNPAYGSPEYLAIAAIVLVVVLAITRYGRGFLSNVAVLLGMGVGFAIAIALGKVSFDGLSDVPWVAVVTPLHFGMPIFDPISIATMCLVMVVVMVESLGMFLALGELTGRQLSRDDLTRGLRTDGLGTLIGGFLNTFPHTSFSQNVGLVGVTGVKSRWVCVAGGAILMAFGLFPKMALIIASVPQYVLGGAGLVMFGMVAATGIKILLAADLRNNRFNLYIVALSVGAGMIPMVAPRFFQQMPHALEPLLHSGILLSAITAITLNLFLNGGRRTPGSDAIEPAMAH</sequence>
<evidence type="ECO:0000256" key="1">
    <source>
        <dbReference type="ARBA" id="ARBA00004651"/>
    </source>
</evidence>
<comment type="subcellular location">
    <subcellularLocation>
        <location evidence="1">Cell membrane</location>
        <topology evidence="1">Multi-pass membrane protein</topology>
    </subcellularLocation>
</comment>
<feature type="transmembrane region" description="Helical" evidence="8">
    <location>
        <begin position="211"/>
        <end position="231"/>
    </location>
</feature>
<gene>
    <name evidence="9" type="ORF">AC731_008380</name>
</gene>
<dbReference type="PANTHER" id="PTHR42810">
    <property type="entry name" value="PURINE PERMEASE C1399.01C-RELATED"/>
    <property type="match status" value="1"/>
</dbReference>
<dbReference type="EMBL" id="CP014646">
    <property type="protein sequence ID" value="AMO36961.1"/>
    <property type="molecule type" value="Genomic_DNA"/>
</dbReference>
<feature type="transmembrane region" description="Helical" evidence="8">
    <location>
        <begin position="185"/>
        <end position="204"/>
    </location>
</feature>
<comment type="similarity">
    <text evidence="2">Belongs to the nucleobase:cation symporter-2 (NCS2) (TC 2.A.40) family.</text>
</comment>
<dbReference type="GO" id="GO:0042907">
    <property type="term" value="F:xanthine transmembrane transporter activity"/>
    <property type="evidence" value="ECO:0007669"/>
    <property type="project" value="TreeGrafter"/>
</dbReference>
<keyword evidence="4" id="KW-1003">Cell membrane</keyword>
<dbReference type="RefSeq" id="WP_048705107.1">
    <property type="nucleotide sequence ID" value="NZ_CP014646.1"/>
</dbReference>
<proteinExistence type="inferred from homology"/>
<dbReference type="InterPro" id="IPR006042">
    <property type="entry name" value="Xan_ur_permease"/>
</dbReference>
<evidence type="ECO:0000256" key="5">
    <source>
        <dbReference type="ARBA" id="ARBA00022692"/>
    </source>
</evidence>
<evidence type="ECO:0000256" key="3">
    <source>
        <dbReference type="ARBA" id="ARBA00022448"/>
    </source>
</evidence>
<dbReference type="NCBIfam" id="TIGR03173">
    <property type="entry name" value="pbuX"/>
    <property type="match status" value="1"/>
</dbReference>
<dbReference type="NCBIfam" id="TIGR00801">
    <property type="entry name" value="ncs2"/>
    <property type="match status" value="1"/>
</dbReference>
<keyword evidence="7 8" id="KW-0472">Membrane</keyword>
<dbReference type="AlphaFoldDB" id="A0A127K4T8"/>
<keyword evidence="5 8" id="KW-0812">Transmembrane</keyword>
<feature type="transmembrane region" description="Helical" evidence="8">
    <location>
        <begin position="338"/>
        <end position="360"/>
    </location>
</feature>
<evidence type="ECO:0000256" key="4">
    <source>
        <dbReference type="ARBA" id="ARBA00022475"/>
    </source>
</evidence>
<organism evidence="9 10">
    <name type="scientific">Thauera humireducens</name>
    <dbReference type="NCBI Taxonomy" id="1134435"/>
    <lineage>
        <taxon>Bacteria</taxon>
        <taxon>Pseudomonadati</taxon>
        <taxon>Pseudomonadota</taxon>
        <taxon>Betaproteobacteria</taxon>
        <taxon>Rhodocyclales</taxon>
        <taxon>Zoogloeaceae</taxon>
        <taxon>Thauera</taxon>
    </lineage>
</organism>
<dbReference type="KEGG" id="thu:AC731_008380"/>